<comment type="caution">
    <text evidence="2">The sequence shown here is derived from an EMBL/GenBank/DDBJ whole genome shotgun (WGS) entry which is preliminary data.</text>
</comment>
<dbReference type="KEGG" id="vvi:104881940"/>
<accession>A0A438IFQ6</accession>
<gene>
    <name evidence="2" type="ORF">CK203_028736</name>
</gene>
<dbReference type="OrthoDB" id="1289445at2759"/>
<evidence type="ECO:0000313" key="3">
    <source>
        <dbReference type="Proteomes" id="UP000288805"/>
    </source>
</evidence>
<dbReference type="EMBL" id="QGNW01000114">
    <property type="protein sequence ID" value="RVW95507.1"/>
    <property type="molecule type" value="Genomic_DNA"/>
</dbReference>
<feature type="region of interest" description="Disordered" evidence="1">
    <location>
        <begin position="1"/>
        <end position="45"/>
    </location>
</feature>
<feature type="compositionally biased region" description="Polar residues" evidence="1">
    <location>
        <begin position="1"/>
        <end position="19"/>
    </location>
</feature>
<feature type="region of interest" description="Disordered" evidence="1">
    <location>
        <begin position="101"/>
        <end position="123"/>
    </location>
</feature>
<sequence>MDQNPEPQFQETMSDQCNACGSLKKKDPTTSEDASGDGQPQLKKREMASVHDYRLHGFSRVAVPPPNFYTNLSRTSSNFINSPGLDLPTLPSWQNFPHSPLTPRMNPNVSTLSPSPVKGGSTELPPLPPLHRSISEPLPVASPPRTGVSGHGEMVTGSPVVSQDSPDPERFKRMMERMKEMKQWWHEVVLESEDAGSHHNNTNEASNAETEDLVIIERVGDFISIYLKCPCSKTYQLLISGSNAFYRLM</sequence>
<dbReference type="Proteomes" id="UP000288805">
    <property type="component" value="Unassembled WGS sequence"/>
</dbReference>
<organism evidence="2 3">
    <name type="scientific">Vitis vinifera</name>
    <name type="common">Grape</name>
    <dbReference type="NCBI Taxonomy" id="29760"/>
    <lineage>
        <taxon>Eukaryota</taxon>
        <taxon>Viridiplantae</taxon>
        <taxon>Streptophyta</taxon>
        <taxon>Embryophyta</taxon>
        <taxon>Tracheophyta</taxon>
        <taxon>Spermatophyta</taxon>
        <taxon>Magnoliopsida</taxon>
        <taxon>eudicotyledons</taxon>
        <taxon>Gunneridae</taxon>
        <taxon>Pentapetalae</taxon>
        <taxon>rosids</taxon>
        <taxon>Vitales</taxon>
        <taxon>Vitaceae</taxon>
        <taxon>Viteae</taxon>
        <taxon>Vitis</taxon>
    </lineage>
</organism>
<reference evidence="2 3" key="1">
    <citation type="journal article" date="2018" name="PLoS Genet.">
        <title>Population sequencing reveals clonal diversity and ancestral inbreeding in the grapevine cultivar Chardonnay.</title>
        <authorList>
            <person name="Roach M.J."/>
            <person name="Johnson D.L."/>
            <person name="Bohlmann J."/>
            <person name="van Vuuren H.J."/>
            <person name="Jones S.J."/>
            <person name="Pretorius I.S."/>
            <person name="Schmidt S.A."/>
            <person name="Borneman A.R."/>
        </authorList>
    </citation>
    <scope>NUCLEOTIDE SEQUENCE [LARGE SCALE GENOMIC DNA]</scope>
    <source>
        <strain evidence="3">cv. Chardonnay</strain>
        <tissue evidence="2">Leaf</tissue>
    </source>
</reference>
<evidence type="ECO:0000313" key="2">
    <source>
        <dbReference type="EMBL" id="RVW95507.1"/>
    </source>
</evidence>
<name>A0A438IFQ6_VITVI</name>
<proteinExistence type="predicted"/>
<feature type="region of interest" description="Disordered" evidence="1">
    <location>
        <begin position="142"/>
        <end position="167"/>
    </location>
</feature>
<evidence type="ECO:0000256" key="1">
    <source>
        <dbReference type="SAM" id="MobiDB-lite"/>
    </source>
</evidence>
<dbReference type="AlphaFoldDB" id="A0A438IFQ6"/>
<protein>
    <submittedName>
        <fullName evidence="2">Uncharacterized protein</fullName>
    </submittedName>
</protein>
<feature type="compositionally biased region" description="Polar residues" evidence="1">
    <location>
        <begin position="105"/>
        <end position="114"/>
    </location>
</feature>